<gene>
    <name evidence="3" type="ORF">CTAYLR_003838</name>
</gene>
<dbReference type="PANTHER" id="PTHR23216:SF1">
    <property type="entry name" value="NUCLEOLAR AND COILED-BODY PHOSPHOPROTEIN 1"/>
    <property type="match status" value="1"/>
</dbReference>
<evidence type="ECO:0000313" key="4">
    <source>
        <dbReference type="Proteomes" id="UP001230188"/>
    </source>
</evidence>
<sequence length="189" mass="21202">MRPSEALAAVHEFLTDCGLAKAAKALAKEAGSVEGPKVPLLEALEFWKAQQQEQEQESAEEAKPSTKKRKREEDVSEKKKKKNKNKKKEEAKRRADAKAAADAWVPKEIAKVEDESEKKPFRRVGDEWTQNLSDELRDNSFKGGYGAKASEKLIQVRGKDFRHGKTKLKRGSYRGGTIDLGSNSVKFED</sequence>
<dbReference type="Pfam" id="PF05022">
    <property type="entry name" value="SRP40_C"/>
    <property type="match status" value="1"/>
</dbReference>
<protein>
    <recommendedName>
        <fullName evidence="2">Srp40 C-terminal domain-containing protein</fullName>
    </recommendedName>
</protein>
<feature type="domain" description="Srp40 C-terminal" evidence="2">
    <location>
        <begin position="120"/>
        <end position="187"/>
    </location>
</feature>
<dbReference type="GO" id="GO:0005730">
    <property type="term" value="C:nucleolus"/>
    <property type="evidence" value="ECO:0007669"/>
    <property type="project" value="InterPro"/>
</dbReference>
<dbReference type="InterPro" id="IPR006594">
    <property type="entry name" value="LisH"/>
</dbReference>
<dbReference type="EMBL" id="JAQMWT010000359">
    <property type="protein sequence ID" value="KAJ8603240.1"/>
    <property type="molecule type" value="Genomic_DNA"/>
</dbReference>
<feature type="compositionally biased region" description="Basic and acidic residues" evidence="1">
    <location>
        <begin position="87"/>
        <end position="99"/>
    </location>
</feature>
<proteinExistence type="predicted"/>
<dbReference type="SMART" id="SM00667">
    <property type="entry name" value="LisH"/>
    <property type="match status" value="1"/>
</dbReference>
<evidence type="ECO:0000256" key="1">
    <source>
        <dbReference type="SAM" id="MobiDB-lite"/>
    </source>
</evidence>
<dbReference type="InterPro" id="IPR039191">
    <property type="entry name" value="Nopp140-like"/>
</dbReference>
<evidence type="ECO:0000313" key="3">
    <source>
        <dbReference type="EMBL" id="KAJ8603240.1"/>
    </source>
</evidence>
<name>A0AAD7UDN8_9STRA</name>
<dbReference type="InterPro" id="IPR007718">
    <property type="entry name" value="Srp40_C"/>
</dbReference>
<dbReference type="Proteomes" id="UP001230188">
    <property type="component" value="Unassembled WGS sequence"/>
</dbReference>
<dbReference type="AlphaFoldDB" id="A0AAD7UDN8"/>
<accession>A0AAD7UDN8</accession>
<organism evidence="3 4">
    <name type="scientific">Chrysophaeum taylorii</name>
    <dbReference type="NCBI Taxonomy" id="2483200"/>
    <lineage>
        <taxon>Eukaryota</taxon>
        <taxon>Sar</taxon>
        <taxon>Stramenopiles</taxon>
        <taxon>Ochrophyta</taxon>
        <taxon>Pelagophyceae</taxon>
        <taxon>Pelagomonadales</taxon>
        <taxon>Pelagomonadaceae</taxon>
        <taxon>Chrysophaeum</taxon>
    </lineage>
</organism>
<feature type="region of interest" description="Disordered" evidence="1">
    <location>
        <begin position="49"/>
        <end position="102"/>
    </location>
</feature>
<dbReference type="PROSITE" id="PS50896">
    <property type="entry name" value="LISH"/>
    <property type="match status" value="1"/>
</dbReference>
<dbReference type="PANTHER" id="PTHR23216">
    <property type="entry name" value="NUCLEOLAR AND COILED-BODY PHOSPHOPROTEIN 1"/>
    <property type="match status" value="1"/>
</dbReference>
<evidence type="ECO:0000259" key="2">
    <source>
        <dbReference type="Pfam" id="PF05022"/>
    </source>
</evidence>
<comment type="caution">
    <text evidence="3">The sequence shown here is derived from an EMBL/GenBank/DDBJ whole genome shotgun (WGS) entry which is preliminary data.</text>
</comment>
<keyword evidence="4" id="KW-1185">Reference proteome</keyword>
<reference evidence="3" key="1">
    <citation type="submission" date="2023-01" db="EMBL/GenBank/DDBJ databases">
        <title>Metagenome sequencing of chrysophaentin producing Chrysophaeum taylorii.</title>
        <authorList>
            <person name="Davison J."/>
            <person name="Bewley C."/>
        </authorList>
    </citation>
    <scope>NUCLEOTIDE SEQUENCE</scope>
    <source>
        <strain evidence="3">NIES-1699</strain>
    </source>
</reference>